<protein>
    <recommendedName>
        <fullName evidence="4">Extracellular membrane protein CFEM domain-containing protein</fullName>
    </recommendedName>
</protein>
<dbReference type="EMBL" id="KZ613473">
    <property type="protein sequence ID" value="PMD24325.1"/>
    <property type="molecule type" value="Genomic_DNA"/>
</dbReference>
<evidence type="ECO:0008006" key="4">
    <source>
        <dbReference type="Google" id="ProtNLM"/>
    </source>
</evidence>
<dbReference type="AlphaFoldDB" id="A0A2J6QDI1"/>
<name>A0A2J6QDI1_9HELO</name>
<reference evidence="2 3" key="1">
    <citation type="submission" date="2016-05" db="EMBL/GenBank/DDBJ databases">
        <title>A degradative enzymes factory behind the ericoid mycorrhizal symbiosis.</title>
        <authorList>
            <consortium name="DOE Joint Genome Institute"/>
            <person name="Martino E."/>
            <person name="Morin E."/>
            <person name="Grelet G."/>
            <person name="Kuo A."/>
            <person name="Kohler A."/>
            <person name="Daghino S."/>
            <person name="Barry K."/>
            <person name="Choi C."/>
            <person name="Cichocki N."/>
            <person name="Clum A."/>
            <person name="Copeland A."/>
            <person name="Hainaut M."/>
            <person name="Haridas S."/>
            <person name="Labutti K."/>
            <person name="Lindquist E."/>
            <person name="Lipzen A."/>
            <person name="Khouja H.-R."/>
            <person name="Murat C."/>
            <person name="Ohm R."/>
            <person name="Olson A."/>
            <person name="Spatafora J."/>
            <person name="Veneault-Fourrey C."/>
            <person name="Henrissat B."/>
            <person name="Grigoriev I."/>
            <person name="Martin F."/>
            <person name="Perotto S."/>
        </authorList>
    </citation>
    <scope>NUCLEOTIDE SEQUENCE [LARGE SCALE GENOMIC DNA]</scope>
    <source>
        <strain evidence="2 3">UAMH 7357</strain>
    </source>
</reference>
<keyword evidence="1" id="KW-0732">Signal</keyword>
<keyword evidence="3" id="KW-1185">Reference proteome</keyword>
<sequence length="108" mass="10875">MKSSVSFLSILALSPLPTAQIPDCATSCIFNAIASAAPACGSNVLCQCQPSTFSAIVNASTPYVIEACPDPIAVLNGADYTCSYVIAAASLLRSASASLPISAQNTSS</sequence>
<accession>A0A2J6QDI1</accession>
<feature type="signal peptide" evidence="1">
    <location>
        <begin position="1"/>
        <end position="19"/>
    </location>
</feature>
<proteinExistence type="predicted"/>
<dbReference type="OrthoDB" id="3767534at2759"/>
<feature type="chain" id="PRO_5014347319" description="Extracellular membrane protein CFEM domain-containing protein" evidence="1">
    <location>
        <begin position="20"/>
        <end position="108"/>
    </location>
</feature>
<evidence type="ECO:0000313" key="2">
    <source>
        <dbReference type="EMBL" id="PMD24325.1"/>
    </source>
</evidence>
<evidence type="ECO:0000256" key="1">
    <source>
        <dbReference type="SAM" id="SignalP"/>
    </source>
</evidence>
<evidence type="ECO:0000313" key="3">
    <source>
        <dbReference type="Proteomes" id="UP000235672"/>
    </source>
</evidence>
<dbReference type="Proteomes" id="UP000235672">
    <property type="component" value="Unassembled WGS sequence"/>
</dbReference>
<gene>
    <name evidence="2" type="ORF">NA56DRAFT_700811</name>
</gene>
<organism evidence="2 3">
    <name type="scientific">Hyaloscypha hepaticicola</name>
    <dbReference type="NCBI Taxonomy" id="2082293"/>
    <lineage>
        <taxon>Eukaryota</taxon>
        <taxon>Fungi</taxon>
        <taxon>Dikarya</taxon>
        <taxon>Ascomycota</taxon>
        <taxon>Pezizomycotina</taxon>
        <taxon>Leotiomycetes</taxon>
        <taxon>Helotiales</taxon>
        <taxon>Hyaloscyphaceae</taxon>
        <taxon>Hyaloscypha</taxon>
    </lineage>
</organism>